<dbReference type="RefSeq" id="WP_107750133.1">
    <property type="nucleotide sequence ID" value="NZ_QBKF01000001.1"/>
</dbReference>
<proteinExistence type="predicted"/>
<dbReference type="EMBL" id="QDDR01000015">
    <property type="protein sequence ID" value="PVE45407.1"/>
    <property type="molecule type" value="Genomic_DNA"/>
</dbReference>
<protein>
    <submittedName>
        <fullName evidence="1">Uncharacterized protein</fullName>
    </submittedName>
</protein>
<dbReference type="OrthoDB" id="7594189at2"/>
<accession>A0A2T7UL59</accession>
<gene>
    <name evidence="1" type="ORF">DDE23_21695</name>
</gene>
<comment type="caution">
    <text evidence="1">The sequence shown here is derived from an EMBL/GenBank/DDBJ whole genome shotgun (WGS) entry which is preliminary data.</text>
</comment>
<dbReference type="NCBIfam" id="NF047386">
    <property type="entry name" value="T4SS_SepA_fam"/>
    <property type="match status" value="1"/>
</dbReference>
<dbReference type="Proteomes" id="UP000244810">
    <property type="component" value="Unassembled WGS sequence"/>
</dbReference>
<evidence type="ECO:0000313" key="1">
    <source>
        <dbReference type="EMBL" id="PVE45407.1"/>
    </source>
</evidence>
<sequence length="182" mass="20139">MPTIEITDLDFARLQKIAVPFVDTPATVFTRVMDAFESLAARRPSAPNQAPDVTIYFHDTLPPLAHTKFLSGAFDGVQPDKMTWDAILRLALVAAMKQVGSIAELRRVSGANVVSGQKSDDGYKFVTGNGFSYQGVSAEDAVKIVFRCARSLKVDFTAEFEWRSKDEAYRPGERGRLEYRAA</sequence>
<evidence type="ECO:0000313" key="2">
    <source>
        <dbReference type="Proteomes" id="UP000244810"/>
    </source>
</evidence>
<organism evidence="1 2">
    <name type="scientific">Pararhodobacter aggregans</name>
    <dbReference type="NCBI Taxonomy" id="404875"/>
    <lineage>
        <taxon>Bacteria</taxon>
        <taxon>Pseudomonadati</taxon>
        <taxon>Pseudomonadota</taxon>
        <taxon>Alphaproteobacteria</taxon>
        <taxon>Rhodobacterales</taxon>
        <taxon>Paracoccaceae</taxon>
        <taxon>Pararhodobacter</taxon>
    </lineage>
</organism>
<name>A0A2T7UL59_9RHOB</name>
<reference evidence="1 2" key="1">
    <citation type="journal article" date="2011" name="Syst. Appl. Microbiol.">
        <title>Defluviimonas denitrificans gen. nov., sp. nov., and Pararhodobacter aggregans gen. nov., sp. nov., non-phototrophic Rhodobacteraceae from the biofilter of a marine aquaculture.</title>
        <authorList>
            <person name="Foesel B.U."/>
            <person name="Drake H.L."/>
            <person name="Schramm A."/>
        </authorList>
    </citation>
    <scope>NUCLEOTIDE SEQUENCE [LARGE SCALE GENOMIC DNA]</scope>
    <source>
        <strain evidence="1 2">D1-19</strain>
    </source>
</reference>
<dbReference type="AlphaFoldDB" id="A0A2T7UL59"/>
<keyword evidence="2" id="KW-1185">Reference proteome</keyword>